<dbReference type="KEGG" id="gtl:EP073_01915"/>
<feature type="binding site" evidence="12">
    <location>
        <position position="131"/>
    </location>
    <ligand>
        <name>Zn(2+)</name>
        <dbReference type="ChEBI" id="CHEBI:29105"/>
        <note>catalytic</note>
    </ligand>
</feature>
<comment type="cofactor">
    <cofactor evidence="12">
        <name>Zn(2+)</name>
        <dbReference type="ChEBI" id="CHEBI:29105"/>
    </cofactor>
    <text evidence="12">Binds 1 zinc ion per subunit.</text>
</comment>
<evidence type="ECO:0000256" key="4">
    <source>
        <dbReference type="ARBA" id="ARBA00022670"/>
    </source>
</evidence>
<evidence type="ECO:0000256" key="11">
    <source>
        <dbReference type="ARBA" id="ARBA00023136"/>
    </source>
</evidence>
<comment type="subcellular location">
    <subcellularLocation>
        <location evidence="1 12">Cell membrane</location>
        <topology evidence="1 12">Multi-pass membrane protein</topology>
    </subcellularLocation>
</comment>
<evidence type="ECO:0000256" key="2">
    <source>
        <dbReference type="ARBA" id="ARBA00009779"/>
    </source>
</evidence>
<keyword evidence="6 12" id="KW-0479">Metal-binding</keyword>
<evidence type="ECO:0000256" key="12">
    <source>
        <dbReference type="HAMAP-Rule" id="MF_00188"/>
    </source>
</evidence>
<organism evidence="14 15">
    <name type="scientific">Geovibrio thiophilus</name>
    <dbReference type="NCBI Taxonomy" id="139438"/>
    <lineage>
        <taxon>Bacteria</taxon>
        <taxon>Pseudomonadati</taxon>
        <taxon>Deferribacterota</taxon>
        <taxon>Deferribacteres</taxon>
        <taxon>Deferribacterales</taxon>
        <taxon>Geovibrionaceae</taxon>
        <taxon>Geovibrio</taxon>
    </lineage>
</organism>
<evidence type="ECO:0000313" key="14">
    <source>
        <dbReference type="EMBL" id="QAR32194.1"/>
    </source>
</evidence>
<evidence type="ECO:0000256" key="5">
    <source>
        <dbReference type="ARBA" id="ARBA00022692"/>
    </source>
</evidence>
<keyword evidence="5 12" id="KW-0812">Transmembrane</keyword>
<feature type="transmembrane region" description="Helical" evidence="12">
    <location>
        <begin position="141"/>
        <end position="161"/>
    </location>
</feature>
<feature type="transmembrane region" description="Helical" evidence="12">
    <location>
        <begin position="181"/>
        <end position="201"/>
    </location>
</feature>
<dbReference type="HAMAP" id="MF_00188">
    <property type="entry name" value="Pept_M48_protease_HtpX"/>
    <property type="match status" value="1"/>
</dbReference>
<keyword evidence="7 12" id="KW-0378">Hydrolase</keyword>
<evidence type="ECO:0000256" key="3">
    <source>
        <dbReference type="ARBA" id="ARBA00022475"/>
    </source>
</evidence>
<dbReference type="EC" id="3.4.24.-" evidence="12"/>
<dbReference type="GO" id="GO:0004222">
    <property type="term" value="F:metalloendopeptidase activity"/>
    <property type="evidence" value="ECO:0007669"/>
    <property type="project" value="UniProtKB-UniRule"/>
</dbReference>
<gene>
    <name evidence="12 14" type="primary">htpX</name>
    <name evidence="14" type="ORF">EP073_01915</name>
</gene>
<feature type="binding site" evidence="12">
    <location>
        <position position="135"/>
    </location>
    <ligand>
        <name>Zn(2+)</name>
        <dbReference type="ChEBI" id="CHEBI:29105"/>
        <note>catalytic</note>
    </ligand>
</feature>
<proteinExistence type="inferred from homology"/>
<keyword evidence="10 12" id="KW-0482">Metalloprotease</keyword>
<evidence type="ECO:0000256" key="6">
    <source>
        <dbReference type="ARBA" id="ARBA00022723"/>
    </source>
</evidence>
<keyword evidence="11 12" id="KW-0472">Membrane</keyword>
<reference evidence="14 15" key="1">
    <citation type="submission" date="2019-01" db="EMBL/GenBank/DDBJ databases">
        <title>Geovibrio thiophilus DSM 11263, complete genome.</title>
        <authorList>
            <person name="Spring S."/>
            <person name="Bunk B."/>
            <person name="Sproer C."/>
        </authorList>
    </citation>
    <scope>NUCLEOTIDE SEQUENCE [LARGE SCALE GENOMIC DNA]</scope>
    <source>
        <strain evidence="14 15">DSM 11263</strain>
    </source>
</reference>
<dbReference type="Proteomes" id="UP000287502">
    <property type="component" value="Chromosome"/>
</dbReference>
<name>A0A3R5UWF9_9BACT</name>
<dbReference type="OrthoDB" id="15218at2"/>
<keyword evidence="8 12" id="KW-0862">Zinc</keyword>
<dbReference type="InterPro" id="IPR001915">
    <property type="entry name" value="Peptidase_M48"/>
</dbReference>
<keyword evidence="4 12" id="KW-0645">Protease</keyword>
<dbReference type="Pfam" id="PF01435">
    <property type="entry name" value="Peptidase_M48"/>
    <property type="match status" value="1"/>
</dbReference>
<keyword evidence="3 12" id="KW-1003">Cell membrane</keyword>
<feature type="domain" description="Peptidase M48" evidence="13">
    <location>
        <begin position="66"/>
        <end position="280"/>
    </location>
</feature>
<dbReference type="InterPro" id="IPR050083">
    <property type="entry name" value="HtpX_protease"/>
</dbReference>
<comment type="similarity">
    <text evidence="2 12">Belongs to the peptidase M48B family.</text>
</comment>
<evidence type="ECO:0000256" key="7">
    <source>
        <dbReference type="ARBA" id="ARBA00022801"/>
    </source>
</evidence>
<evidence type="ECO:0000256" key="10">
    <source>
        <dbReference type="ARBA" id="ARBA00023049"/>
    </source>
</evidence>
<dbReference type="EMBL" id="CP035108">
    <property type="protein sequence ID" value="QAR32194.1"/>
    <property type="molecule type" value="Genomic_DNA"/>
</dbReference>
<feature type="transmembrane region" description="Helical" evidence="12">
    <location>
        <begin position="7"/>
        <end position="25"/>
    </location>
</feature>
<dbReference type="InterPro" id="IPR022919">
    <property type="entry name" value="Pept_M48_protease_HtpX"/>
</dbReference>
<sequence>MSNSMKTAFFMTLLTVLFMFVGGLIGGRGGMMFAFIFAVGMNFFSYWFSDKIVLKMYKAVEVDETEAPGIHRIVRGLTAKGGIPMPKVYVIHNPAPNAFATGRNPENAAVAVTTGIVDLLSDDELEGVLAHELAHIYGRDILIGTIAATFAGAIMMIANTAKWAMIFGGSRNSDGENSNPVAAIAAMIIAPIAAMMIQMAISRSREYIADARGAKLCGKPKALANALRKISGGVAAAPMDDAQPATAHMFIMNPFSGRQAMNLFSTHPPVEERIARLEAMQG</sequence>
<dbReference type="GO" id="GO:0008270">
    <property type="term" value="F:zinc ion binding"/>
    <property type="evidence" value="ECO:0007669"/>
    <property type="project" value="UniProtKB-UniRule"/>
</dbReference>
<dbReference type="NCBIfam" id="NF002826">
    <property type="entry name" value="PRK03001.1"/>
    <property type="match status" value="1"/>
</dbReference>
<keyword evidence="15" id="KW-1185">Reference proteome</keyword>
<feature type="transmembrane region" description="Helical" evidence="12">
    <location>
        <begin position="31"/>
        <end position="48"/>
    </location>
</feature>
<evidence type="ECO:0000259" key="13">
    <source>
        <dbReference type="Pfam" id="PF01435"/>
    </source>
</evidence>
<dbReference type="GO" id="GO:0006508">
    <property type="term" value="P:proteolysis"/>
    <property type="evidence" value="ECO:0007669"/>
    <property type="project" value="UniProtKB-KW"/>
</dbReference>
<keyword evidence="9 12" id="KW-1133">Transmembrane helix</keyword>
<feature type="binding site" evidence="12">
    <location>
        <position position="206"/>
    </location>
    <ligand>
        <name>Zn(2+)</name>
        <dbReference type="ChEBI" id="CHEBI:29105"/>
        <note>catalytic</note>
    </ligand>
</feature>
<evidence type="ECO:0000256" key="9">
    <source>
        <dbReference type="ARBA" id="ARBA00022989"/>
    </source>
</evidence>
<feature type="active site" evidence="12">
    <location>
        <position position="132"/>
    </location>
</feature>
<dbReference type="Gene3D" id="3.30.2010.10">
    <property type="entry name" value="Metalloproteases ('zincins'), catalytic domain"/>
    <property type="match status" value="1"/>
</dbReference>
<dbReference type="PANTHER" id="PTHR43221">
    <property type="entry name" value="PROTEASE HTPX"/>
    <property type="match status" value="1"/>
</dbReference>
<dbReference type="GO" id="GO:0005886">
    <property type="term" value="C:plasma membrane"/>
    <property type="evidence" value="ECO:0007669"/>
    <property type="project" value="UniProtKB-SubCell"/>
</dbReference>
<evidence type="ECO:0000256" key="1">
    <source>
        <dbReference type="ARBA" id="ARBA00004651"/>
    </source>
</evidence>
<accession>A0A3R5UWF9</accession>
<protein>
    <recommendedName>
        <fullName evidence="12">Protease HtpX homolog</fullName>
        <ecNumber evidence="12">3.4.24.-</ecNumber>
    </recommendedName>
</protein>
<dbReference type="PANTHER" id="PTHR43221:SF1">
    <property type="entry name" value="PROTEASE HTPX"/>
    <property type="match status" value="1"/>
</dbReference>
<evidence type="ECO:0000256" key="8">
    <source>
        <dbReference type="ARBA" id="ARBA00022833"/>
    </source>
</evidence>
<dbReference type="AlphaFoldDB" id="A0A3R5UWF9"/>
<dbReference type="CDD" id="cd07336">
    <property type="entry name" value="M48B_HtpX_like"/>
    <property type="match status" value="1"/>
</dbReference>
<evidence type="ECO:0000313" key="15">
    <source>
        <dbReference type="Proteomes" id="UP000287502"/>
    </source>
</evidence>